<reference evidence="6 8" key="1">
    <citation type="journal article" date="2006" name="Genome Res.">
        <title>Massive genome erosion and functional adaptations provide insights into the symbiotic lifestyle of Sodalis glossinidius in the tsetse host.</title>
        <authorList>
            <person name="Toh H."/>
            <person name="Weiss B.L."/>
            <person name="Perkin S.A.H."/>
            <person name="Yamashita A."/>
            <person name="Oshima K."/>
            <person name="Hattori M."/>
            <person name="Aksoy S."/>
        </authorList>
    </citation>
    <scope>NUCLEOTIDE SEQUENCE [LARGE SCALE GENOMIC DNA]</scope>
    <source>
        <strain evidence="6">Morsitans</strain>
        <strain evidence="8">morsitans</strain>
    </source>
</reference>
<dbReference type="Pfam" id="PF00126">
    <property type="entry name" value="HTH_1"/>
    <property type="match status" value="1"/>
</dbReference>
<dbReference type="Proteomes" id="UP000245838">
    <property type="component" value="Chromosome sggmmb4_Chromosome"/>
</dbReference>
<keyword evidence="8" id="KW-1185">Reference proteome</keyword>
<dbReference type="EMBL" id="LN854557">
    <property type="protein sequence ID" value="CRL46422.1"/>
    <property type="molecule type" value="Genomic_DNA"/>
</dbReference>
<dbReference type="SUPFAM" id="SSF53850">
    <property type="entry name" value="Periplasmic binding protein-like II"/>
    <property type="match status" value="1"/>
</dbReference>
<feature type="domain" description="HTH lysR-type" evidence="5">
    <location>
        <begin position="4"/>
        <end position="61"/>
    </location>
</feature>
<evidence type="ECO:0000313" key="8">
    <source>
        <dbReference type="Proteomes" id="UP000001932"/>
    </source>
</evidence>
<evidence type="ECO:0000313" key="6">
    <source>
        <dbReference type="EMBL" id="BAE75381.1"/>
    </source>
</evidence>
<dbReference type="SUPFAM" id="SSF46785">
    <property type="entry name" value="Winged helix' DNA-binding domain"/>
    <property type="match status" value="1"/>
</dbReference>
<organism evidence="6 8">
    <name type="scientific">Sodalis glossinidius (strain morsitans)</name>
    <dbReference type="NCBI Taxonomy" id="343509"/>
    <lineage>
        <taxon>Bacteria</taxon>
        <taxon>Pseudomonadati</taxon>
        <taxon>Pseudomonadota</taxon>
        <taxon>Gammaproteobacteria</taxon>
        <taxon>Enterobacterales</taxon>
        <taxon>Bruguierivoracaceae</taxon>
        <taxon>Sodalis</taxon>
    </lineage>
</organism>
<protein>
    <submittedName>
        <fullName evidence="7">Nodulation protein D 2</fullName>
    </submittedName>
    <submittedName>
        <fullName evidence="6">Transcriptional regulator</fullName>
    </submittedName>
</protein>
<name>Q2NR44_SODGM</name>
<dbReference type="EMBL" id="AP008232">
    <property type="protein sequence ID" value="BAE75381.1"/>
    <property type="molecule type" value="Genomic_DNA"/>
</dbReference>
<dbReference type="RefSeq" id="WP_011411918.1">
    <property type="nucleotide sequence ID" value="NC_007712.1"/>
</dbReference>
<dbReference type="GO" id="GO:0003677">
    <property type="term" value="F:DNA binding"/>
    <property type="evidence" value="ECO:0007669"/>
    <property type="project" value="UniProtKB-KW"/>
</dbReference>
<dbReference type="KEGG" id="sgl:SG2106"/>
<evidence type="ECO:0000259" key="5">
    <source>
        <dbReference type="PROSITE" id="PS50931"/>
    </source>
</evidence>
<reference evidence="7 9" key="2">
    <citation type="submission" date="2015-05" db="EMBL/GenBank/DDBJ databases">
        <authorList>
            <person name="Goodhead I."/>
        </authorList>
    </citation>
    <scope>NUCLEOTIDE SEQUENCE [LARGE SCALE GENOMIC DNA]</scope>
    <source>
        <strain evidence="7">B4</strain>
        <strain evidence="9">morsitans</strain>
    </source>
</reference>
<dbReference type="AlphaFoldDB" id="Q2NR44"/>
<keyword evidence="2" id="KW-0805">Transcription regulation</keyword>
<gene>
    <name evidence="7" type="primary">nodD2</name>
    <name evidence="6" type="ordered locus">SG2106</name>
    <name evidence="7" type="ORF">SGGMMB4_05046</name>
</gene>
<dbReference type="eggNOG" id="COG0583">
    <property type="taxonomic scope" value="Bacteria"/>
</dbReference>
<proteinExistence type="inferred from homology"/>
<dbReference type="Proteomes" id="UP000001932">
    <property type="component" value="Chromosome"/>
</dbReference>
<comment type="similarity">
    <text evidence="1">Belongs to the LysR transcriptional regulatory family.</text>
</comment>
<dbReference type="Gene3D" id="1.10.10.10">
    <property type="entry name" value="Winged helix-like DNA-binding domain superfamily/Winged helix DNA-binding domain"/>
    <property type="match status" value="1"/>
</dbReference>
<dbReference type="InterPro" id="IPR000847">
    <property type="entry name" value="LysR_HTH_N"/>
</dbReference>
<dbReference type="PANTHER" id="PTHR30118:SF15">
    <property type="entry name" value="TRANSCRIPTIONAL REGULATORY PROTEIN"/>
    <property type="match status" value="1"/>
</dbReference>
<sequence length="202" mass="22996">MNNFDFNLLVVLNALLEDCSVNLAARKLNVTAPAIRKLLNKIRALFNDPILVRSGTKLIPTPKAIALKEDVRQLVNRIESMLNTNMTFEPHTTIVSFTIAANATIVFTLNALLFCEVQRSAPNVFINLVHDSDYDDDFLRSNDIDLYIGEMCDLNPEITIRIIHSAKCYFMCRCGHPILASDKSMDNLLKYHFMQTKEKYPK</sequence>
<evidence type="ECO:0000313" key="7">
    <source>
        <dbReference type="EMBL" id="CRL46422.1"/>
    </source>
</evidence>
<evidence type="ECO:0000256" key="4">
    <source>
        <dbReference type="ARBA" id="ARBA00023163"/>
    </source>
</evidence>
<evidence type="ECO:0000313" key="9">
    <source>
        <dbReference type="Proteomes" id="UP000245838"/>
    </source>
</evidence>
<dbReference type="InterPro" id="IPR036388">
    <property type="entry name" value="WH-like_DNA-bd_sf"/>
</dbReference>
<keyword evidence="3" id="KW-0238">DNA-binding</keyword>
<evidence type="ECO:0000256" key="1">
    <source>
        <dbReference type="ARBA" id="ARBA00009437"/>
    </source>
</evidence>
<dbReference type="InterPro" id="IPR050389">
    <property type="entry name" value="LysR-type_TF"/>
</dbReference>
<dbReference type="InterPro" id="IPR036390">
    <property type="entry name" value="WH_DNA-bd_sf"/>
</dbReference>
<evidence type="ECO:0000256" key="2">
    <source>
        <dbReference type="ARBA" id="ARBA00023015"/>
    </source>
</evidence>
<evidence type="ECO:0000256" key="3">
    <source>
        <dbReference type="ARBA" id="ARBA00023125"/>
    </source>
</evidence>
<dbReference type="GO" id="GO:0003700">
    <property type="term" value="F:DNA-binding transcription factor activity"/>
    <property type="evidence" value="ECO:0007669"/>
    <property type="project" value="InterPro"/>
</dbReference>
<dbReference type="HOGENOM" id="CLU_1353876_0_0_6"/>
<keyword evidence="4" id="KW-0804">Transcription</keyword>
<dbReference type="Gene3D" id="3.40.190.10">
    <property type="entry name" value="Periplasmic binding protein-like II"/>
    <property type="match status" value="2"/>
</dbReference>
<dbReference type="STRING" id="343509.SG2106"/>
<dbReference type="PANTHER" id="PTHR30118">
    <property type="entry name" value="HTH-TYPE TRANSCRIPTIONAL REGULATOR LEUO-RELATED"/>
    <property type="match status" value="1"/>
</dbReference>
<accession>Q2NR44</accession>
<dbReference type="PROSITE" id="PS50931">
    <property type="entry name" value="HTH_LYSR"/>
    <property type="match status" value="1"/>
</dbReference>